<dbReference type="PANTHER" id="PTHR10127">
    <property type="entry name" value="DISCOIDIN, CUB, EGF, LAMININ , AND ZINC METALLOPROTEASE DOMAIN CONTAINING"/>
    <property type="match status" value="1"/>
</dbReference>
<accession>A0A0B1TBQ1</accession>
<proteinExistence type="predicted"/>
<dbReference type="PROSITE" id="PS51864">
    <property type="entry name" value="ASTACIN"/>
    <property type="match status" value="1"/>
</dbReference>
<dbReference type="InterPro" id="IPR001506">
    <property type="entry name" value="Peptidase_M12A"/>
</dbReference>
<evidence type="ECO:0000313" key="3">
    <source>
        <dbReference type="EMBL" id="KHJ93247.1"/>
    </source>
</evidence>
<dbReference type="Pfam" id="PF01400">
    <property type="entry name" value="Astacin"/>
    <property type="match status" value="1"/>
</dbReference>
<dbReference type="OrthoDB" id="291007at2759"/>
<evidence type="ECO:0000259" key="2">
    <source>
        <dbReference type="PROSITE" id="PS51864"/>
    </source>
</evidence>
<protein>
    <submittedName>
        <fullName evidence="3">Astacin</fullName>
    </submittedName>
</protein>
<organism evidence="3 4">
    <name type="scientific">Oesophagostomum dentatum</name>
    <name type="common">Nodular worm</name>
    <dbReference type="NCBI Taxonomy" id="61180"/>
    <lineage>
        <taxon>Eukaryota</taxon>
        <taxon>Metazoa</taxon>
        <taxon>Ecdysozoa</taxon>
        <taxon>Nematoda</taxon>
        <taxon>Chromadorea</taxon>
        <taxon>Rhabditida</taxon>
        <taxon>Rhabditina</taxon>
        <taxon>Rhabditomorpha</taxon>
        <taxon>Strongyloidea</taxon>
        <taxon>Strongylidae</taxon>
        <taxon>Oesophagostomum</taxon>
    </lineage>
</organism>
<dbReference type="PANTHER" id="PTHR10127:SF880">
    <property type="entry name" value="ZINC METALLOPROTEINASE NAS-5"/>
    <property type="match status" value="1"/>
</dbReference>
<name>A0A0B1TBQ1_OESDE</name>
<evidence type="ECO:0000256" key="1">
    <source>
        <dbReference type="PROSITE-ProRule" id="PRU01211"/>
    </source>
</evidence>
<dbReference type="GO" id="GO:0006508">
    <property type="term" value="P:proteolysis"/>
    <property type="evidence" value="ECO:0007669"/>
    <property type="project" value="InterPro"/>
</dbReference>
<dbReference type="EMBL" id="KN550867">
    <property type="protein sequence ID" value="KHJ93247.1"/>
    <property type="molecule type" value="Genomic_DNA"/>
</dbReference>
<dbReference type="InterPro" id="IPR024079">
    <property type="entry name" value="MetalloPept_cat_dom_sf"/>
</dbReference>
<dbReference type="MEROPS" id="M12.A45"/>
<sequence length="155" mass="16611">MRTDRDQYIKVHYENIEPGKHNQFKVVTALEATTYNVPYDYTSDIIGTRADASPSDYRKICEIYECNECNGARGSNGFGNGNGITGIGNGNGMTGIGNGNDITGMGNGNGITGIDNGNGITGIDNGNHIVRPEPYTAMPRRGEMFSAIDTLYCSA</sequence>
<reference evidence="3 4" key="1">
    <citation type="submission" date="2014-03" db="EMBL/GenBank/DDBJ databases">
        <title>Draft genome of the hookworm Oesophagostomum dentatum.</title>
        <authorList>
            <person name="Mitreva M."/>
        </authorList>
    </citation>
    <scope>NUCLEOTIDE SEQUENCE [LARGE SCALE GENOMIC DNA]</scope>
    <source>
        <strain evidence="3 4">OD-Hann</strain>
    </source>
</reference>
<feature type="domain" description="Peptidase M12A" evidence="2">
    <location>
        <begin position="1"/>
        <end position="67"/>
    </location>
</feature>
<dbReference type="AlphaFoldDB" id="A0A0B1TBQ1"/>
<comment type="caution">
    <text evidence="1">Lacks conserved residue(s) required for the propagation of feature annotation.</text>
</comment>
<dbReference type="Gene3D" id="3.40.390.10">
    <property type="entry name" value="Collagenase (Catalytic Domain)"/>
    <property type="match status" value="1"/>
</dbReference>
<evidence type="ECO:0000313" key="4">
    <source>
        <dbReference type="Proteomes" id="UP000053660"/>
    </source>
</evidence>
<keyword evidence="4" id="KW-1185">Reference proteome</keyword>
<dbReference type="SUPFAM" id="SSF55486">
    <property type="entry name" value="Metalloproteases ('zincins'), catalytic domain"/>
    <property type="match status" value="1"/>
</dbReference>
<gene>
    <name evidence="3" type="ORF">OESDEN_06844</name>
</gene>
<dbReference type="Proteomes" id="UP000053660">
    <property type="component" value="Unassembled WGS sequence"/>
</dbReference>
<dbReference type="GO" id="GO:0004222">
    <property type="term" value="F:metalloendopeptidase activity"/>
    <property type="evidence" value="ECO:0007669"/>
    <property type="project" value="InterPro"/>
</dbReference>